<keyword evidence="3" id="KW-0808">Transferase</keyword>
<organism evidence="10 11">
    <name type="scientific">Planctopirus hydrillae</name>
    <dbReference type="NCBI Taxonomy" id="1841610"/>
    <lineage>
        <taxon>Bacteria</taxon>
        <taxon>Pseudomonadati</taxon>
        <taxon>Planctomycetota</taxon>
        <taxon>Planctomycetia</taxon>
        <taxon>Planctomycetales</taxon>
        <taxon>Planctomycetaceae</taxon>
        <taxon>Planctopirus</taxon>
    </lineage>
</organism>
<dbReference type="PANTHER" id="PTHR11601:SF34">
    <property type="entry name" value="CYSTEINE DESULFURASE"/>
    <property type="match status" value="1"/>
</dbReference>
<keyword evidence="7" id="KW-0411">Iron-sulfur</keyword>
<dbReference type="Proteomes" id="UP000094828">
    <property type="component" value="Unassembled WGS sequence"/>
</dbReference>
<evidence type="ECO:0000256" key="2">
    <source>
        <dbReference type="ARBA" id="ARBA00006490"/>
    </source>
</evidence>
<keyword evidence="5" id="KW-0663">Pyridoxal phosphate</keyword>
<evidence type="ECO:0000256" key="3">
    <source>
        <dbReference type="ARBA" id="ARBA00022679"/>
    </source>
</evidence>
<evidence type="ECO:0000256" key="1">
    <source>
        <dbReference type="ARBA" id="ARBA00001933"/>
    </source>
</evidence>
<evidence type="ECO:0000313" key="11">
    <source>
        <dbReference type="Proteomes" id="UP000094828"/>
    </source>
</evidence>
<dbReference type="PIRSF" id="PIRSF005572">
    <property type="entry name" value="NifS"/>
    <property type="match status" value="1"/>
</dbReference>
<comment type="catalytic activity">
    <reaction evidence="8">
        <text>(sulfur carrier)-H + L-cysteine = (sulfur carrier)-SH + L-alanine</text>
        <dbReference type="Rhea" id="RHEA:43892"/>
        <dbReference type="Rhea" id="RHEA-COMP:14737"/>
        <dbReference type="Rhea" id="RHEA-COMP:14739"/>
        <dbReference type="ChEBI" id="CHEBI:29917"/>
        <dbReference type="ChEBI" id="CHEBI:35235"/>
        <dbReference type="ChEBI" id="CHEBI:57972"/>
        <dbReference type="ChEBI" id="CHEBI:64428"/>
        <dbReference type="EC" id="2.8.1.7"/>
    </reaction>
</comment>
<dbReference type="InterPro" id="IPR015424">
    <property type="entry name" value="PyrdxlP-dep_Trfase"/>
</dbReference>
<evidence type="ECO:0000256" key="4">
    <source>
        <dbReference type="ARBA" id="ARBA00022723"/>
    </source>
</evidence>
<dbReference type="EMBL" id="LYDR01000055">
    <property type="protein sequence ID" value="ODA33392.1"/>
    <property type="molecule type" value="Genomic_DNA"/>
</dbReference>
<protein>
    <recommendedName>
        <fullName evidence="9">Aminotransferase class V domain-containing protein</fullName>
    </recommendedName>
</protein>
<accession>A0A1C3EJI0</accession>
<evidence type="ECO:0000256" key="6">
    <source>
        <dbReference type="ARBA" id="ARBA00023004"/>
    </source>
</evidence>
<comment type="caution">
    <text evidence="10">The sequence shown here is derived from an EMBL/GenBank/DDBJ whole genome shotgun (WGS) entry which is preliminary data.</text>
</comment>
<dbReference type="Gene3D" id="1.10.260.50">
    <property type="match status" value="1"/>
</dbReference>
<keyword evidence="4" id="KW-0479">Metal-binding</keyword>
<dbReference type="Pfam" id="PF00266">
    <property type="entry name" value="Aminotran_5"/>
    <property type="match status" value="1"/>
</dbReference>
<dbReference type="InterPro" id="IPR015421">
    <property type="entry name" value="PyrdxlP-dep_Trfase_major"/>
</dbReference>
<dbReference type="GO" id="GO:0031071">
    <property type="term" value="F:cysteine desulfurase activity"/>
    <property type="evidence" value="ECO:0007669"/>
    <property type="project" value="UniProtKB-EC"/>
</dbReference>
<reference evidence="10 11" key="1">
    <citation type="submission" date="2016-05" db="EMBL/GenBank/DDBJ databases">
        <title>Genomic and physiological characterization of Planctopirus sp. isolated from fresh water lake.</title>
        <authorList>
            <person name="Subhash Y."/>
            <person name="Ramana C."/>
        </authorList>
    </citation>
    <scope>NUCLEOTIDE SEQUENCE [LARGE SCALE GENOMIC DNA]</scope>
    <source>
        <strain evidence="10 11">JC280</strain>
    </source>
</reference>
<dbReference type="PANTHER" id="PTHR11601">
    <property type="entry name" value="CYSTEINE DESULFURYLASE FAMILY MEMBER"/>
    <property type="match status" value="1"/>
</dbReference>
<dbReference type="InterPro" id="IPR015422">
    <property type="entry name" value="PyrdxlP-dep_Trfase_small"/>
</dbReference>
<evidence type="ECO:0000256" key="8">
    <source>
        <dbReference type="ARBA" id="ARBA00050776"/>
    </source>
</evidence>
<dbReference type="SUPFAM" id="SSF53383">
    <property type="entry name" value="PLP-dependent transferases"/>
    <property type="match status" value="1"/>
</dbReference>
<dbReference type="InterPro" id="IPR000192">
    <property type="entry name" value="Aminotrans_V_dom"/>
</dbReference>
<dbReference type="GO" id="GO:0046872">
    <property type="term" value="F:metal ion binding"/>
    <property type="evidence" value="ECO:0007669"/>
    <property type="project" value="UniProtKB-KW"/>
</dbReference>
<evidence type="ECO:0000256" key="5">
    <source>
        <dbReference type="ARBA" id="ARBA00022898"/>
    </source>
</evidence>
<keyword evidence="6" id="KW-0408">Iron</keyword>
<proteinExistence type="inferred from homology"/>
<evidence type="ECO:0000259" key="9">
    <source>
        <dbReference type="Pfam" id="PF00266"/>
    </source>
</evidence>
<dbReference type="STRING" id="1841610.A6X21_18805"/>
<evidence type="ECO:0000256" key="7">
    <source>
        <dbReference type="ARBA" id="ARBA00023014"/>
    </source>
</evidence>
<dbReference type="Gene3D" id="3.40.640.10">
    <property type="entry name" value="Type I PLP-dependent aspartate aminotransferase-like (Major domain)"/>
    <property type="match status" value="1"/>
</dbReference>
<dbReference type="GO" id="GO:0051536">
    <property type="term" value="F:iron-sulfur cluster binding"/>
    <property type="evidence" value="ECO:0007669"/>
    <property type="project" value="UniProtKB-KW"/>
</dbReference>
<dbReference type="InterPro" id="IPR016454">
    <property type="entry name" value="Cysteine_dSase"/>
</dbReference>
<dbReference type="OrthoDB" id="9808002at2"/>
<feature type="domain" description="Aminotransferase class V" evidence="9">
    <location>
        <begin position="2"/>
        <end position="363"/>
    </location>
</feature>
<evidence type="ECO:0000313" key="10">
    <source>
        <dbReference type="EMBL" id="ODA33392.1"/>
    </source>
</evidence>
<dbReference type="AlphaFoldDB" id="A0A1C3EJI0"/>
<comment type="similarity">
    <text evidence="2">Belongs to the class-V pyridoxal-phosphate-dependent aminotransferase family. NifS/IscS subfamily.</text>
</comment>
<sequence length="383" mass="41491">MIYLDHNATTKPLPEVVEVVSNCQQEAWANPGSRHAMGRRARRVLDDSRESIASLLGANPEELIFTSGGTESINLALRGLAGTRPGVIVMGSGEHPATVETCRWLAMVQGHKLLEIPVNSHGELKTPDHCEIPWDDVRLVTILWGHNETGVIQPIDAWSHACRERNIPLHLDAVQMIGKMPLEEVSFRRTGATAISFASHKFHGPRGIGGLLLSPAARLTPLLTGGHQERDRRAGTEFTPMVAGMARALELFAREGKSAYQHMIESRKLLEDHLLGSSAPAHVFGNEASRRLPNTIQVAFENVPAEALLVNLDLAGIACSAGSTCASGSMEPSPILLAMGVPPELAKCSIRFSLGRFTTREEIMSAASIIAQTVQRLRDQAAQ</sequence>
<comment type="cofactor">
    <cofactor evidence="1">
        <name>pyridoxal 5'-phosphate</name>
        <dbReference type="ChEBI" id="CHEBI:597326"/>
    </cofactor>
</comment>
<name>A0A1C3EJI0_9PLAN</name>
<dbReference type="Gene3D" id="3.90.1150.10">
    <property type="entry name" value="Aspartate Aminotransferase, domain 1"/>
    <property type="match status" value="1"/>
</dbReference>
<gene>
    <name evidence="10" type="ORF">A6X21_18805</name>
</gene>
<keyword evidence="11" id="KW-1185">Reference proteome</keyword>